<feature type="non-terminal residue" evidence="1">
    <location>
        <position position="1"/>
    </location>
</feature>
<name>X1L281_9ZZZZ</name>
<protein>
    <submittedName>
        <fullName evidence="1">Uncharacterized protein</fullName>
    </submittedName>
</protein>
<gene>
    <name evidence="1" type="ORF">S03H2_70750</name>
</gene>
<sequence length="79" mass="9248">RKLEQELVNLNVPQFLDNIKGLMKNLGKFNKLTKKPEEFQPEREKVIELLKNIKSYMVLIEDSLVTFQSNFLINGIPMV</sequence>
<reference evidence="1" key="1">
    <citation type="journal article" date="2014" name="Front. Microbiol.">
        <title>High frequency of phylogenetically diverse reductive dehalogenase-homologous genes in deep subseafloor sedimentary metagenomes.</title>
        <authorList>
            <person name="Kawai M."/>
            <person name="Futagami T."/>
            <person name="Toyoda A."/>
            <person name="Takaki Y."/>
            <person name="Nishi S."/>
            <person name="Hori S."/>
            <person name="Arai W."/>
            <person name="Tsubouchi T."/>
            <person name="Morono Y."/>
            <person name="Uchiyama I."/>
            <person name="Ito T."/>
            <person name="Fujiyama A."/>
            <person name="Inagaki F."/>
            <person name="Takami H."/>
        </authorList>
    </citation>
    <scope>NUCLEOTIDE SEQUENCE</scope>
    <source>
        <strain evidence="1">Expedition CK06-06</strain>
    </source>
</reference>
<dbReference type="EMBL" id="BARU01047115">
    <property type="protein sequence ID" value="GAH96539.1"/>
    <property type="molecule type" value="Genomic_DNA"/>
</dbReference>
<accession>X1L281</accession>
<organism evidence="1">
    <name type="scientific">marine sediment metagenome</name>
    <dbReference type="NCBI Taxonomy" id="412755"/>
    <lineage>
        <taxon>unclassified sequences</taxon>
        <taxon>metagenomes</taxon>
        <taxon>ecological metagenomes</taxon>
    </lineage>
</organism>
<evidence type="ECO:0000313" key="1">
    <source>
        <dbReference type="EMBL" id="GAH96539.1"/>
    </source>
</evidence>
<dbReference type="AlphaFoldDB" id="X1L281"/>
<proteinExistence type="predicted"/>
<comment type="caution">
    <text evidence="1">The sequence shown here is derived from an EMBL/GenBank/DDBJ whole genome shotgun (WGS) entry which is preliminary data.</text>
</comment>